<dbReference type="InterPro" id="IPR035906">
    <property type="entry name" value="MetI-like_sf"/>
</dbReference>
<dbReference type="NCBIfam" id="NF045470">
    <property type="entry name" value="Opp2B"/>
    <property type="match status" value="1"/>
</dbReference>
<evidence type="ECO:0000256" key="8">
    <source>
        <dbReference type="ARBA" id="ARBA00023112"/>
    </source>
</evidence>
<evidence type="ECO:0000259" key="12">
    <source>
        <dbReference type="PROSITE" id="PS50928"/>
    </source>
</evidence>
<evidence type="ECO:0000256" key="11">
    <source>
        <dbReference type="RuleBase" id="RU363032"/>
    </source>
</evidence>
<comment type="similarity">
    <text evidence="10">Belongs to the binding-protein-dependent transport system permease family. OppBC subfamily.</text>
</comment>
<evidence type="ECO:0000256" key="6">
    <source>
        <dbReference type="ARBA" id="ARBA00022989"/>
    </source>
</evidence>
<dbReference type="SUPFAM" id="SSF161098">
    <property type="entry name" value="MetI-like"/>
    <property type="match status" value="1"/>
</dbReference>
<keyword evidence="4" id="KW-0533">Nickel</keyword>
<keyword evidence="14" id="KW-1185">Reference proteome</keyword>
<evidence type="ECO:0000256" key="1">
    <source>
        <dbReference type="ARBA" id="ARBA00004651"/>
    </source>
</evidence>
<keyword evidence="2 11" id="KW-0813">Transport</keyword>
<keyword evidence="3" id="KW-1003">Cell membrane</keyword>
<dbReference type="InterPro" id="IPR050045">
    <property type="entry name" value="Opp2B"/>
</dbReference>
<gene>
    <name evidence="13" type="ordered locus">Spiaf_0499</name>
</gene>
<proteinExistence type="inferred from homology"/>
<keyword evidence="5 11" id="KW-0812">Transmembrane</keyword>
<keyword evidence="6 11" id="KW-1133">Transmembrane helix</keyword>
<dbReference type="Pfam" id="PF19300">
    <property type="entry name" value="BPD_transp_1_N"/>
    <property type="match status" value="1"/>
</dbReference>
<evidence type="ECO:0000313" key="14">
    <source>
        <dbReference type="Proteomes" id="UP000007383"/>
    </source>
</evidence>
<dbReference type="PROSITE" id="PS50928">
    <property type="entry name" value="ABC_TM1"/>
    <property type="match status" value="1"/>
</dbReference>
<evidence type="ECO:0000256" key="3">
    <source>
        <dbReference type="ARBA" id="ARBA00022475"/>
    </source>
</evidence>
<reference evidence="14" key="1">
    <citation type="journal article" date="2013" name="Stand. Genomic Sci.">
        <title>Complete genome sequence of the halophilic bacterium Spirochaeta africana type strain (Z-7692(T)) from the alkaline Lake Magadi in the East African Rift.</title>
        <authorList>
            <person name="Liolos K."/>
            <person name="Abt B."/>
            <person name="Scheuner C."/>
            <person name="Teshima H."/>
            <person name="Held B."/>
            <person name="Lapidus A."/>
            <person name="Nolan M."/>
            <person name="Lucas S."/>
            <person name="Deshpande S."/>
            <person name="Cheng J.F."/>
            <person name="Tapia R."/>
            <person name="Goodwin L.A."/>
            <person name="Pitluck S."/>
            <person name="Pagani I."/>
            <person name="Ivanova N."/>
            <person name="Mavromatis K."/>
            <person name="Mikhailova N."/>
            <person name="Huntemann M."/>
            <person name="Pati A."/>
            <person name="Chen A."/>
            <person name="Palaniappan K."/>
            <person name="Land M."/>
            <person name="Rohde M."/>
            <person name="Tindall B.J."/>
            <person name="Detter J.C."/>
            <person name="Goker M."/>
            <person name="Bristow J."/>
            <person name="Eisen J.A."/>
            <person name="Markowitz V."/>
            <person name="Hugenholtz P."/>
            <person name="Woyke T."/>
            <person name="Klenk H.P."/>
            <person name="Kyrpides N.C."/>
        </authorList>
    </citation>
    <scope>NUCLEOTIDE SEQUENCE</scope>
    <source>
        <strain evidence="14">ATCC 700263 / DSM 8902 / Z-7692</strain>
    </source>
</reference>
<dbReference type="InterPro" id="IPR045621">
    <property type="entry name" value="BPD_transp_1_N"/>
</dbReference>
<feature type="domain" description="ABC transmembrane type-1" evidence="12">
    <location>
        <begin position="95"/>
        <end position="296"/>
    </location>
</feature>
<feature type="transmembrane region" description="Helical" evidence="11">
    <location>
        <begin position="169"/>
        <end position="188"/>
    </location>
</feature>
<evidence type="ECO:0000256" key="4">
    <source>
        <dbReference type="ARBA" id="ARBA00022596"/>
    </source>
</evidence>
<protein>
    <submittedName>
        <fullName evidence="13">ABC-type dipeptide/oligopeptide/nickel transport system, permease component</fullName>
    </submittedName>
</protein>
<feature type="transmembrane region" description="Helical" evidence="11">
    <location>
        <begin position="9"/>
        <end position="29"/>
    </location>
</feature>
<feature type="transmembrane region" description="Helical" evidence="11">
    <location>
        <begin position="227"/>
        <end position="258"/>
    </location>
</feature>
<evidence type="ECO:0000256" key="10">
    <source>
        <dbReference type="ARBA" id="ARBA00024202"/>
    </source>
</evidence>
<organism evidence="13 14">
    <name type="scientific">Spirochaeta africana (strain ATCC 700263 / DSM 8902 / Z-7692)</name>
    <dbReference type="NCBI Taxonomy" id="889378"/>
    <lineage>
        <taxon>Bacteria</taxon>
        <taxon>Pseudomonadati</taxon>
        <taxon>Spirochaetota</taxon>
        <taxon>Spirochaetia</taxon>
        <taxon>Spirochaetales</taxon>
        <taxon>Spirochaetaceae</taxon>
        <taxon>Spirochaeta</taxon>
    </lineage>
</organism>
<comment type="subcellular location">
    <subcellularLocation>
        <location evidence="1 11">Cell membrane</location>
        <topology evidence="1 11">Multi-pass membrane protein</topology>
    </subcellularLocation>
</comment>
<keyword evidence="7" id="KW-0406">Ion transport</keyword>
<dbReference type="Gene3D" id="1.10.3720.10">
    <property type="entry name" value="MetI-like"/>
    <property type="match status" value="1"/>
</dbReference>
<dbReference type="PATRIC" id="fig|889378.3.peg.509"/>
<dbReference type="AlphaFoldDB" id="H9UGF9"/>
<dbReference type="GO" id="GO:0015099">
    <property type="term" value="F:nickel cation transmembrane transporter activity"/>
    <property type="evidence" value="ECO:0007669"/>
    <property type="project" value="InterPro"/>
</dbReference>
<dbReference type="InterPro" id="IPR000515">
    <property type="entry name" value="MetI-like"/>
</dbReference>
<evidence type="ECO:0000256" key="5">
    <source>
        <dbReference type="ARBA" id="ARBA00022692"/>
    </source>
</evidence>
<name>H9UGF9_SPIAZ</name>
<accession>H9UGF9</accession>
<feature type="transmembrane region" description="Helical" evidence="11">
    <location>
        <begin position="278"/>
        <end position="299"/>
    </location>
</feature>
<evidence type="ECO:0000313" key="13">
    <source>
        <dbReference type="EMBL" id="AFG36602.1"/>
    </source>
</evidence>
<feature type="transmembrane region" description="Helical" evidence="11">
    <location>
        <begin position="134"/>
        <end position="157"/>
    </location>
</feature>
<dbReference type="PANTHER" id="PTHR43163:SF6">
    <property type="entry name" value="DIPEPTIDE TRANSPORT SYSTEM PERMEASE PROTEIN DPPB-RELATED"/>
    <property type="match status" value="1"/>
</dbReference>
<sequence length="308" mass="33870">MHRYILRRLFLLIPVILGVSFVVFSIMYFTPGDPAKIMLGERAPEAEVEALRESMGLNDPFAVRYVSFIGNALRGEFGRSLVTRRPVAEELFGRFPATLSLAAAAVLISVAIGIPIGIISAIKQYSLFDNISMGFALIGVSMPNFWQGLMMILLFSVTLGWFPSSGYGSFRHLVMPAITLGTSSMALITRMTRSSMLEVVRQDYIRTARAKGLSENIVINRHALKNALIPIVTVVGLQFGYLLGGAVLTETVFAWPGVGRLMVDAIRQKDFPMVQSGVLLLAVAFSLVNLGVDILYAYIDPRIKAQYK</sequence>
<feature type="transmembrane region" description="Helical" evidence="11">
    <location>
        <begin position="99"/>
        <end position="122"/>
    </location>
</feature>
<keyword evidence="9 11" id="KW-0472">Membrane</keyword>
<dbReference type="RefSeq" id="WP_014454599.1">
    <property type="nucleotide sequence ID" value="NC_017098.1"/>
</dbReference>
<dbReference type="PANTHER" id="PTHR43163">
    <property type="entry name" value="DIPEPTIDE TRANSPORT SYSTEM PERMEASE PROTEIN DPPB-RELATED"/>
    <property type="match status" value="1"/>
</dbReference>
<evidence type="ECO:0000256" key="2">
    <source>
        <dbReference type="ARBA" id="ARBA00022448"/>
    </source>
</evidence>
<keyword evidence="8" id="KW-0921">Nickel transport</keyword>
<evidence type="ECO:0000256" key="7">
    <source>
        <dbReference type="ARBA" id="ARBA00023065"/>
    </source>
</evidence>
<dbReference type="GO" id="GO:0005886">
    <property type="term" value="C:plasma membrane"/>
    <property type="evidence" value="ECO:0007669"/>
    <property type="project" value="UniProtKB-SubCell"/>
</dbReference>
<dbReference type="EMBL" id="CP003282">
    <property type="protein sequence ID" value="AFG36602.1"/>
    <property type="molecule type" value="Genomic_DNA"/>
</dbReference>
<dbReference type="KEGG" id="sfc:Spiaf_0499"/>
<dbReference type="STRING" id="889378.Spiaf_0499"/>
<dbReference type="Proteomes" id="UP000007383">
    <property type="component" value="Chromosome"/>
</dbReference>
<dbReference type="CDD" id="cd06261">
    <property type="entry name" value="TM_PBP2"/>
    <property type="match status" value="1"/>
</dbReference>
<dbReference type="Pfam" id="PF00528">
    <property type="entry name" value="BPD_transp_1"/>
    <property type="match status" value="1"/>
</dbReference>
<dbReference type="eggNOG" id="COG0601">
    <property type="taxonomic scope" value="Bacteria"/>
</dbReference>
<evidence type="ECO:0000256" key="9">
    <source>
        <dbReference type="ARBA" id="ARBA00023136"/>
    </source>
</evidence>
<dbReference type="HOGENOM" id="CLU_036879_0_1_12"/>
<dbReference type="OrthoDB" id="9806409at2"/>